<protein>
    <submittedName>
        <fullName evidence="3">Tc5 transposase DNA-binding domain-containing protein</fullName>
    </submittedName>
</protein>
<dbReference type="GeneID" id="28853610"/>
<accession>A0A179EXB1</accession>
<dbReference type="RefSeq" id="XP_022283909.1">
    <property type="nucleotide sequence ID" value="XM_022428758.1"/>
</dbReference>
<gene>
    <name evidence="3" type="ORF">VFPPC_11423</name>
</gene>
<evidence type="ECO:0000313" key="3">
    <source>
        <dbReference type="EMBL" id="OAQ57817.2"/>
    </source>
</evidence>
<feature type="domain" description="HTH CENPB-type" evidence="2">
    <location>
        <begin position="38"/>
        <end position="115"/>
    </location>
</feature>
<dbReference type="OrthoDB" id="5231586at2759"/>
<evidence type="ECO:0000259" key="2">
    <source>
        <dbReference type="PROSITE" id="PS51253"/>
    </source>
</evidence>
<evidence type="ECO:0000256" key="1">
    <source>
        <dbReference type="ARBA" id="ARBA00023125"/>
    </source>
</evidence>
<dbReference type="PROSITE" id="PS51253">
    <property type="entry name" value="HTH_CENPB"/>
    <property type="match status" value="1"/>
</dbReference>
<keyword evidence="1 3" id="KW-0238">DNA-binding</keyword>
<dbReference type="Pfam" id="PF03221">
    <property type="entry name" value="HTH_Tnp_Tc5"/>
    <property type="match status" value="1"/>
</dbReference>
<sequence>MVMQSVEARIQEAIQHLSDNPGAKVATVAKQFGVPRNRLRMPNKKLSEPEEQAICNYIDRLDRISLAVRAEFVTDAANYILKQRSSRSLQPEEIPVVNPQWTTRFLKRHGYCKQLRRKLNSDRQASENLERVNEYFFRLREVIQTNGIPPEDTWNMDETGFRIGIGRDQGSVSSHLISFYFARREHP</sequence>
<reference evidence="3 4" key="1">
    <citation type="journal article" date="2016" name="PLoS Pathog.">
        <title>Biosynthesis of antibiotic leucinostatins in bio-control fungus Purpureocillium lilacinum and their inhibition on phytophthora revealed by genome mining.</title>
        <authorList>
            <person name="Wang G."/>
            <person name="Liu Z."/>
            <person name="Lin R."/>
            <person name="Li E."/>
            <person name="Mao Z."/>
            <person name="Ling J."/>
            <person name="Yang Y."/>
            <person name="Yin W.B."/>
            <person name="Xie B."/>
        </authorList>
    </citation>
    <scope>NUCLEOTIDE SEQUENCE [LARGE SCALE GENOMIC DNA]</scope>
    <source>
        <strain evidence="3">170</strain>
    </source>
</reference>
<organism evidence="3 4">
    <name type="scientific">Pochonia chlamydosporia 170</name>
    <dbReference type="NCBI Taxonomy" id="1380566"/>
    <lineage>
        <taxon>Eukaryota</taxon>
        <taxon>Fungi</taxon>
        <taxon>Dikarya</taxon>
        <taxon>Ascomycota</taxon>
        <taxon>Pezizomycotina</taxon>
        <taxon>Sordariomycetes</taxon>
        <taxon>Hypocreomycetidae</taxon>
        <taxon>Hypocreales</taxon>
        <taxon>Clavicipitaceae</taxon>
        <taxon>Pochonia</taxon>
    </lineage>
</organism>
<dbReference type="STRING" id="1380566.A0A179EXB1"/>
<dbReference type="EMBL" id="LSBJ02000015">
    <property type="protein sequence ID" value="OAQ57817.2"/>
    <property type="molecule type" value="Genomic_DNA"/>
</dbReference>
<dbReference type="KEGG" id="pchm:VFPPC_11423"/>
<keyword evidence="4" id="KW-1185">Reference proteome</keyword>
<dbReference type="AlphaFoldDB" id="A0A179EXB1"/>
<dbReference type="GO" id="GO:0003677">
    <property type="term" value="F:DNA binding"/>
    <property type="evidence" value="ECO:0007669"/>
    <property type="project" value="UniProtKB-KW"/>
</dbReference>
<dbReference type="Proteomes" id="UP000078397">
    <property type="component" value="Unassembled WGS sequence"/>
</dbReference>
<evidence type="ECO:0000313" key="4">
    <source>
        <dbReference type="Proteomes" id="UP000078397"/>
    </source>
</evidence>
<comment type="caution">
    <text evidence="3">The sequence shown here is derived from an EMBL/GenBank/DDBJ whole genome shotgun (WGS) entry which is preliminary data.</text>
</comment>
<name>A0A179EXB1_METCM</name>
<dbReference type="InterPro" id="IPR006600">
    <property type="entry name" value="HTH_CenpB_DNA-bd_dom"/>
</dbReference>
<proteinExistence type="predicted"/>